<dbReference type="EMBL" id="BSXT01000538">
    <property type="protein sequence ID" value="GMF29502.1"/>
    <property type="molecule type" value="Genomic_DNA"/>
</dbReference>
<accession>A0A9W6U5S7</accession>
<comment type="caution">
    <text evidence="2">The sequence shown here is derived from an EMBL/GenBank/DDBJ whole genome shotgun (WGS) entry which is preliminary data.</text>
</comment>
<keyword evidence="1" id="KW-1133">Transmembrane helix</keyword>
<gene>
    <name evidence="2" type="ORF">Pfra01_000632000</name>
</gene>
<feature type="transmembrane region" description="Helical" evidence="1">
    <location>
        <begin position="488"/>
        <end position="509"/>
    </location>
</feature>
<feature type="transmembrane region" description="Helical" evidence="1">
    <location>
        <begin position="65"/>
        <end position="85"/>
    </location>
</feature>
<dbReference type="AlphaFoldDB" id="A0A9W6U5S7"/>
<proteinExistence type="predicted"/>
<reference evidence="2" key="1">
    <citation type="submission" date="2023-04" db="EMBL/GenBank/DDBJ databases">
        <title>Phytophthora fragariaefolia NBRC 109709.</title>
        <authorList>
            <person name="Ichikawa N."/>
            <person name="Sato H."/>
            <person name="Tonouchi N."/>
        </authorList>
    </citation>
    <scope>NUCLEOTIDE SEQUENCE</scope>
    <source>
        <strain evidence="2">NBRC 109709</strain>
    </source>
</reference>
<evidence type="ECO:0000313" key="3">
    <source>
        <dbReference type="Proteomes" id="UP001165121"/>
    </source>
</evidence>
<protein>
    <submittedName>
        <fullName evidence="2">Unnamed protein product</fullName>
    </submittedName>
</protein>
<name>A0A9W6U5S7_9STRA</name>
<organism evidence="2 3">
    <name type="scientific">Phytophthora fragariaefolia</name>
    <dbReference type="NCBI Taxonomy" id="1490495"/>
    <lineage>
        <taxon>Eukaryota</taxon>
        <taxon>Sar</taxon>
        <taxon>Stramenopiles</taxon>
        <taxon>Oomycota</taxon>
        <taxon>Peronosporomycetes</taxon>
        <taxon>Peronosporales</taxon>
        <taxon>Peronosporaceae</taxon>
        <taxon>Phytophthora</taxon>
    </lineage>
</organism>
<dbReference type="Proteomes" id="UP001165121">
    <property type="component" value="Unassembled WGS sequence"/>
</dbReference>
<keyword evidence="3" id="KW-1185">Reference proteome</keyword>
<dbReference type="OrthoDB" id="123392at2759"/>
<sequence>MGICCAKAPPKTCQLPYEKEKRTNAFVKMYHESLKSWHRNQIGHRSQYSVERLLAFQDYHHRSSITGVVAVCVITPIPATIIALLIDSIPLRSPSDGWKANYTVWIRLLLDAFAVALGLIVQVKEVVVTGIISNGRAFAIAFGTAISYVSLPILVAASWRFPIPFGAVISVIPMVVFLCSYTVLTVGPRMLSSPVLRKQVKSQLKIVAAQGFVAATKHMIANGAEGLREYVGLVVVFSVDLFNVFYVAICMQTAKSTITTLLMIASDSCYVLLALRAIFHKSNVVKANEEVSSLGNSDDRILPSEINYFRDLPGMIRSIFGDTEISHARSQQIRVFAPFPLPLSNESVAFISEITRTKRDSHVYSSSRVLISGHLQLEAATRAQSVGRVHVKRDLGAGSSSNRTLAFNPDATLSSKALRATLVQNSTEEVVWDALQTLFHSEYLLMAEYIACALPLLYTAYLVILFHLPSAQFYPSAASSPQKLATNISSIAMFAAVEYAGFVGLLVLLKRKFGVSPLYQLAFVLETQARTLQGHLLVWTIFILHMPLTHYGVNFNLAGAHGPDPVCGTPEQEVRTAVGPYHIAIGLSVIGLVVATVEAGILEKLAFNGSCNVNGELNGENVKGFMAWDCVIGNGIGLLVALSLVVLVVTIWLSTTQRVIKTTGDEATPLLHGSSGDEKKELNV</sequence>
<feature type="transmembrane region" description="Helical" evidence="1">
    <location>
        <begin position="163"/>
        <end position="184"/>
    </location>
</feature>
<feature type="transmembrane region" description="Helical" evidence="1">
    <location>
        <begin position="449"/>
        <end position="468"/>
    </location>
</feature>
<keyword evidence="1" id="KW-0812">Transmembrane</keyword>
<feature type="transmembrane region" description="Helical" evidence="1">
    <location>
        <begin position="631"/>
        <end position="653"/>
    </location>
</feature>
<keyword evidence="1" id="KW-0472">Membrane</keyword>
<feature type="transmembrane region" description="Helical" evidence="1">
    <location>
        <begin position="581"/>
        <end position="602"/>
    </location>
</feature>
<feature type="transmembrane region" description="Helical" evidence="1">
    <location>
        <begin position="135"/>
        <end position="157"/>
    </location>
</feature>
<evidence type="ECO:0000313" key="2">
    <source>
        <dbReference type="EMBL" id="GMF29502.1"/>
    </source>
</evidence>
<evidence type="ECO:0000256" key="1">
    <source>
        <dbReference type="SAM" id="Phobius"/>
    </source>
</evidence>
<feature type="transmembrane region" description="Helical" evidence="1">
    <location>
        <begin position="261"/>
        <end position="279"/>
    </location>
</feature>
<feature type="transmembrane region" description="Helical" evidence="1">
    <location>
        <begin position="230"/>
        <end position="249"/>
    </location>
</feature>
<feature type="transmembrane region" description="Helical" evidence="1">
    <location>
        <begin position="105"/>
        <end position="123"/>
    </location>
</feature>
<dbReference type="Gene3D" id="1.20.120.1770">
    <property type="match status" value="1"/>
</dbReference>